<protein>
    <submittedName>
        <fullName evidence="2">Uncharacterized protein</fullName>
    </submittedName>
</protein>
<accession>A0ABP4BTM1</accession>
<evidence type="ECO:0000256" key="1">
    <source>
        <dbReference type="SAM" id="MobiDB-lite"/>
    </source>
</evidence>
<sequence length="166" mass="16555">MEPARLEAPEGEGDQVAAKEPPGGAEVVPELVVAGEAVVDAGVEGLGAGLQGAQEVAALLVGGALVGALQVGRVQFGGVGLGGAEAGLEGLAGLAGDLRQVVFEILQELGPVRLGDVAEGGADGRGVFGDRCGGHRLSRRVSMVCANEVQVLRESASTVRPVAFRP</sequence>
<proteinExistence type="predicted"/>
<dbReference type="Proteomes" id="UP001500665">
    <property type="component" value="Unassembled WGS sequence"/>
</dbReference>
<dbReference type="EMBL" id="BAAAHH010000013">
    <property type="protein sequence ID" value="GAA0953399.1"/>
    <property type="molecule type" value="Genomic_DNA"/>
</dbReference>
<name>A0ABP4BTM1_9ACTN</name>
<evidence type="ECO:0000313" key="2">
    <source>
        <dbReference type="EMBL" id="GAA0953399.1"/>
    </source>
</evidence>
<keyword evidence="3" id="KW-1185">Reference proteome</keyword>
<feature type="region of interest" description="Disordered" evidence="1">
    <location>
        <begin position="1"/>
        <end position="22"/>
    </location>
</feature>
<evidence type="ECO:0000313" key="3">
    <source>
        <dbReference type="Proteomes" id="UP001500665"/>
    </source>
</evidence>
<gene>
    <name evidence="2" type="ORF">GCM10009550_35330</name>
</gene>
<comment type="caution">
    <text evidence="2">The sequence shown here is derived from an EMBL/GenBank/DDBJ whole genome shotgun (WGS) entry which is preliminary data.</text>
</comment>
<organism evidence="2 3">
    <name type="scientific">Actinocorallia libanotica</name>
    <dbReference type="NCBI Taxonomy" id="46162"/>
    <lineage>
        <taxon>Bacteria</taxon>
        <taxon>Bacillati</taxon>
        <taxon>Actinomycetota</taxon>
        <taxon>Actinomycetes</taxon>
        <taxon>Streptosporangiales</taxon>
        <taxon>Thermomonosporaceae</taxon>
        <taxon>Actinocorallia</taxon>
    </lineage>
</organism>
<reference evidence="3" key="1">
    <citation type="journal article" date="2019" name="Int. J. Syst. Evol. Microbiol.">
        <title>The Global Catalogue of Microorganisms (GCM) 10K type strain sequencing project: providing services to taxonomists for standard genome sequencing and annotation.</title>
        <authorList>
            <consortium name="The Broad Institute Genomics Platform"/>
            <consortium name="The Broad Institute Genome Sequencing Center for Infectious Disease"/>
            <person name="Wu L."/>
            <person name="Ma J."/>
        </authorList>
    </citation>
    <scope>NUCLEOTIDE SEQUENCE [LARGE SCALE GENOMIC DNA]</scope>
    <source>
        <strain evidence="3">JCM 10696</strain>
    </source>
</reference>